<gene>
    <name evidence="2" type="ORF">GPM918_LOCUS15439</name>
    <name evidence="3" type="ORF">SRO942_LOCUS15436</name>
</gene>
<feature type="transmembrane region" description="Helical" evidence="1">
    <location>
        <begin position="477"/>
        <end position="495"/>
    </location>
</feature>
<feature type="transmembrane region" description="Helical" evidence="1">
    <location>
        <begin position="653"/>
        <end position="673"/>
    </location>
</feature>
<reference evidence="2" key="1">
    <citation type="submission" date="2021-02" db="EMBL/GenBank/DDBJ databases">
        <authorList>
            <person name="Nowell W R."/>
        </authorList>
    </citation>
    <scope>NUCLEOTIDE SEQUENCE</scope>
</reference>
<keyword evidence="1" id="KW-1133">Transmembrane helix</keyword>
<dbReference type="Proteomes" id="UP000663829">
    <property type="component" value="Unassembled WGS sequence"/>
</dbReference>
<comment type="caution">
    <text evidence="2">The sequence shown here is derived from an EMBL/GenBank/DDBJ whole genome shotgun (WGS) entry which is preliminary data.</text>
</comment>
<accession>A0A814J3W9</accession>
<dbReference type="EMBL" id="CAJOBC010003884">
    <property type="protein sequence ID" value="CAF3804868.1"/>
    <property type="molecule type" value="Genomic_DNA"/>
</dbReference>
<feature type="transmembrane region" description="Helical" evidence="1">
    <location>
        <begin position="862"/>
        <end position="888"/>
    </location>
</feature>
<keyword evidence="4" id="KW-1185">Reference proteome</keyword>
<evidence type="ECO:0000313" key="4">
    <source>
        <dbReference type="Proteomes" id="UP000663829"/>
    </source>
</evidence>
<feature type="transmembrane region" description="Helical" evidence="1">
    <location>
        <begin position="763"/>
        <end position="785"/>
    </location>
</feature>
<sequence length="897" mass="105983">MSAATTTQMIYDHKLLNVFVMPTFMRIDNTTRLQRIPQSDDNLIQSVQINSNFTIENLLQTIISKDDIVQLEREYNTLLMIDGELISSSNTNIMRSLEKVSGTTTTVYILFVPTEQNLKIIHSPITEVFIHFVQKQEKIKKCTPRFVTIKSTKFDDNIQSIKEYIIDQLHLNNITNINNCSLICCGHELQNHETLNDKLKYFPLTSILTFISNSTIDNLSDDDKILDSQRNKFYDFYAILLSIRFLLLHLIFHNKKYDKNFERFFRYCDRDRSLTLEKREIDIGLLTLCKLFNIKESKLWTKDKGLNHDHLSYSDIIPTIPYKQYDLNDFKHIFIDILVEYIRRTKFHLFYNKSFSIQHIYNEHFLIILDKMLNESMEIHSKQIVEDISLMHFICETLKFILLIIGFPIKVILESFHFITKKFSYTKICRYLLYVFTILILFPLSLFAYVPFINVGIYHYLSIKYPKELFEILFQTYWPVFLLIYFILIFSTEFIDKTFIRKKHLKLVQLTYEQSEIEIMETLADVIETQQDEYEKKQKHKRLKCLTGDNDKDKDENVHFLTRKNMYSSRTQLTKQIGSYNKMTFVQLIIIGIIVILFIVTGNSLIPLINWNSNETAIKFHYHYHRHHQTHQKHNSVDRLVKVIENTFIISNYLVYTLFLGTLFTSLSIYGSLARKLKNLMTCIDTNEHFLEMDSPFYFDITKSNSLEYVLAFIRNQTLKVDKNKIYIATIGFALIIDFGLALMGLIRLFLHKDKLGNLFTIFLLYNIIILSIFIIIFLAIVIYINKILTDDFLQLLRDKQKLITQLLIHYEKDLENLNKNSDDQLTRKMTSKINDLKINHNYLTNTIIYCTNSRKIQSIRLFGFFIVDTPLLLKVLAFIATGIGAVLRKKLTQLKI</sequence>
<keyword evidence="1" id="KW-0812">Transmembrane</keyword>
<feature type="transmembrane region" description="Helical" evidence="1">
    <location>
        <begin position="400"/>
        <end position="419"/>
    </location>
</feature>
<dbReference type="Proteomes" id="UP000681722">
    <property type="component" value="Unassembled WGS sequence"/>
</dbReference>
<feature type="transmembrane region" description="Helical" evidence="1">
    <location>
        <begin position="431"/>
        <end position="457"/>
    </location>
</feature>
<organism evidence="2 4">
    <name type="scientific">Didymodactylos carnosus</name>
    <dbReference type="NCBI Taxonomy" id="1234261"/>
    <lineage>
        <taxon>Eukaryota</taxon>
        <taxon>Metazoa</taxon>
        <taxon>Spiralia</taxon>
        <taxon>Gnathifera</taxon>
        <taxon>Rotifera</taxon>
        <taxon>Eurotatoria</taxon>
        <taxon>Bdelloidea</taxon>
        <taxon>Philodinida</taxon>
        <taxon>Philodinidae</taxon>
        <taxon>Didymodactylos</taxon>
    </lineage>
</organism>
<evidence type="ECO:0000256" key="1">
    <source>
        <dbReference type="SAM" id="Phobius"/>
    </source>
</evidence>
<keyword evidence="1" id="KW-0472">Membrane</keyword>
<dbReference type="AlphaFoldDB" id="A0A814J3W9"/>
<feature type="transmembrane region" description="Helical" evidence="1">
    <location>
        <begin position="585"/>
        <end position="606"/>
    </location>
</feature>
<name>A0A814J3W9_9BILA</name>
<evidence type="ECO:0000313" key="2">
    <source>
        <dbReference type="EMBL" id="CAF1034242.1"/>
    </source>
</evidence>
<proteinExistence type="predicted"/>
<evidence type="ECO:0000313" key="3">
    <source>
        <dbReference type="EMBL" id="CAF3804868.1"/>
    </source>
</evidence>
<feature type="transmembrane region" description="Helical" evidence="1">
    <location>
        <begin position="726"/>
        <end position="751"/>
    </location>
</feature>
<dbReference type="EMBL" id="CAJNOQ010003885">
    <property type="protein sequence ID" value="CAF1034242.1"/>
    <property type="molecule type" value="Genomic_DNA"/>
</dbReference>
<protein>
    <submittedName>
        <fullName evidence="2">Uncharacterized protein</fullName>
    </submittedName>
</protein>